<sequence>MRKDTAARQPSQAEALTRTKPSFHAASALLLSAALAGCGGSPGEAGVAGASLEEGQAESALELREGSGGDTTLACAPLCNGSCTPIDLATINTNGAIEIALTDQYVYYGGGYGSEVSNDEVGRVPKAGGAKTTLINRLTYVTELVGSGPYAYFSGSGRGLGSNLNRVNPDGTITALPVTGGYPSGVAVDSTRIYWIGNNKYDIYAQPLSGGTASLVVPHDPVQGGLRTSLFADGDSLYYRELGSLLSTMKASKSGASAPIKLTRTSWYLDFDDANVYYAASGVYRIPKSGGTAVKLAATGTRVVVDSERIYWLDGTALRAMCKDGTGAQVLASTGESYNLAVDSTGVYWAGEGKIRKIAK</sequence>
<reference evidence="2" key="1">
    <citation type="submission" date="2016-11" db="EMBL/GenBank/DDBJ databases">
        <authorList>
            <person name="Shukria A."/>
            <person name="Stevens D.C."/>
        </authorList>
    </citation>
    <scope>NUCLEOTIDE SEQUENCE [LARGE SCALE GENOMIC DNA]</scope>
    <source>
        <strain evidence="2">Cbfe23</strain>
    </source>
</reference>
<dbReference type="EMBL" id="MPIN01000022">
    <property type="protein sequence ID" value="OJH34112.1"/>
    <property type="molecule type" value="Genomic_DNA"/>
</dbReference>
<name>A0A1L9AVS4_9BACT</name>
<dbReference type="STRING" id="83449.BON30_44930"/>
<comment type="caution">
    <text evidence="1">The sequence shown here is derived from an EMBL/GenBank/DDBJ whole genome shotgun (WGS) entry which is preliminary data.</text>
</comment>
<dbReference type="RefSeq" id="WP_071904793.1">
    <property type="nucleotide sequence ID" value="NZ_MPIN01000022.1"/>
</dbReference>
<gene>
    <name evidence="1" type="ORF">BON30_44930</name>
</gene>
<dbReference type="AlphaFoldDB" id="A0A1L9AVS4"/>
<evidence type="ECO:0008006" key="3">
    <source>
        <dbReference type="Google" id="ProtNLM"/>
    </source>
</evidence>
<evidence type="ECO:0000313" key="2">
    <source>
        <dbReference type="Proteomes" id="UP000182229"/>
    </source>
</evidence>
<dbReference type="Proteomes" id="UP000182229">
    <property type="component" value="Unassembled WGS sequence"/>
</dbReference>
<protein>
    <recommendedName>
        <fullName evidence="3">DUF5050 domain-containing protein</fullName>
    </recommendedName>
</protein>
<reference evidence="1 2" key="2">
    <citation type="submission" date="2016-12" db="EMBL/GenBank/DDBJ databases">
        <title>Draft Genome Sequence of Cystobacter ferrugineus Strain Cbfe23.</title>
        <authorList>
            <person name="Akbar S."/>
            <person name="Dowd S.E."/>
            <person name="Stevens D.C."/>
        </authorList>
    </citation>
    <scope>NUCLEOTIDE SEQUENCE [LARGE SCALE GENOMIC DNA]</scope>
    <source>
        <strain evidence="1 2">Cbfe23</strain>
    </source>
</reference>
<dbReference type="SUPFAM" id="SSF63825">
    <property type="entry name" value="YWTD domain"/>
    <property type="match status" value="1"/>
</dbReference>
<accession>A0A1L9AVS4</accession>
<dbReference type="OrthoDB" id="5500230at2"/>
<keyword evidence="2" id="KW-1185">Reference proteome</keyword>
<evidence type="ECO:0000313" key="1">
    <source>
        <dbReference type="EMBL" id="OJH34112.1"/>
    </source>
</evidence>
<organism evidence="1 2">
    <name type="scientific">Cystobacter ferrugineus</name>
    <dbReference type="NCBI Taxonomy" id="83449"/>
    <lineage>
        <taxon>Bacteria</taxon>
        <taxon>Pseudomonadati</taxon>
        <taxon>Myxococcota</taxon>
        <taxon>Myxococcia</taxon>
        <taxon>Myxococcales</taxon>
        <taxon>Cystobacterineae</taxon>
        <taxon>Archangiaceae</taxon>
        <taxon>Cystobacter</taxon>
    </lineage>
</organism>
<proteinExistence type="predicted"/>